<evidence type="ECO:0000259" key="1">
    <source>
        <dbReference type="Pfam" id="PF00535"/>
    </source>
</evidence>
<keyword evidence="3" id="KW-1185">Reference proteome</keyword>
<dbReference type="InterPro" id="IPR050834">
    <property type="entry name" value="Glycosyltransf_2"/>
</dbReference>
<feature type="domain" description="Glycosyltransferase 2-like" evidence="1">
    <location>
        <begin position="10"/>
        <end position="114"/>
    </location>
</feature>
<reference evidence="2" key="1">
    <citation type="submission" date="2023-07" db="EMBL/GenBank/DDBJ databases">
        <authorList>
            <person name="Kim M."/>
        </authorList>
    </citation>
    <scope>NUCLEOTIDE SEQUENCE</scope>
    <source>
        <strain evidence="2">BIUV-7</strain>
    </source>
</reference>
<organism evidence="2 3">
    <name type="scientific">Sphingomonas natans</name>
    <dbReference type="NCBI Taxonomy" id="3063330"/>
    <lineage>
        <taxon>Bacteria</taxon>
        <taxon>Pseudomonadati</taxon>
        <taxon>Pseudomonadota</taxon>
        <taxon>Alphaproteobacteria</taxon>
        <taxon>Sphingomonadales</taxon>
        <taxon>Sphingomonadaceae</taxon>
        <taxon>Sphingomonas</taxon>
    </lineage>
</organism>
<dbReference type="PANTHER" id="PTHR43685">
    <property type="entry name" value="GLYCOSYLTRANSFERASE"/>
    <property type="match status" value="1"/>
</dbReference>
<proteinExistence type="predicted"/>
<dbReference type="InterPro" id="IPR001173">
    <property type="entry name" value="Glyco_trans_2-like"/>
</dbReference>
<protein>
    <submittedName>
        <fullName evidence="2">Glycosyltransferase family 2 protein</fullName>
    </submittedName>
</protein>
<dbReference type="SUPFAM" id="SSF53448">
    <property type="entry name" value="Nucleotide-diphospho-sugar transferases"/>
    <property type="match status" value="1"/>
</dbReference>
<dbReference type="Pfam" id="PF00535">
    <property type="entry name" value="Glycos_transf_2"/>
    <property type="match status" value="1"/>
</dbReference>
<sequence>MIGEPPRVEVAMATFNGARYLPEMLASIAAQDWPTLAIVASDDGSKDATLEVLRSLHDIPIRMIENPGPHGIIENFAHAVAATTAPYVALCDQDDVWRADKVTRLMAAMQAIEAEHGTARPALVFSDLELVDGALQTIAPSYFAQGDVDRQARTLADFALVNHVPGCAMLANRALIDRAFPLPPGFHIHDWWMVLVATTTGTIGAVDAPLIRYRQHGGNNIGIFAQPPTLWARLRRKLASPLGYISSRRDFYRQSAHVTRATLTALEARVGPELSAEDRALLDGLLRGSFSRRRRVMAGARTGLSRANRLGTLFYL</sequence>
<dbReference type="PANTHER" id="PTHR43685:SF2">
    <property type="entry name" value="GLYCOSYLTRANSFERASE 2-LIKE DOMAIN-CONTAINING PROTEIN"/>
    <property type="match status" value="1"/>
</dbReference>
<evidence type="ECO:0000313" key="3">
    <source>
        <dbReference type="Proteomes" id="UP001169764"/>
    </source>
</evidence>
<accession>A0ABT8Y5U3</accession>
<evidence type="ECO:0000313" key="2">
    <source>
        <dbReference type="EMBL" id="MDO6413367.1"/>
    </source>
</evidence>
<dbReference type="Gene3D" id="3.90.550.10">
    <property type="entry name" value="Spore Coat Polysaccharide Biosynthesis Protein SpsA, Chain A"/>
    <property type="match status" value="1"/>
</dbReference>
<comment type="caution">
    <text evidence="2">The sequence shown here is derived from an EMBL/GenBank/DDBJ whole genome shotgun (WGS) entry which is preliminary data.</text>
</comment>
<dbReference type="RefSeq" id="WP_303539715.1">
    <property type="nucleotide sequence ID" value="NZ_JAUOTP010000001.1"/>
</dbReference>
<name>A0ABT8Y5U3_9SPHN</name>
<dbReference type="CDD" id="cd04196">
    <property type="entry name" value="GT_2_like_d"/>
    <property type="match status" value="1"/>
</dbReference>
<dbReference type="InterPro" id="IPR029044">
    <property type="entry name" value="Nucleotide-diphossugar_trans"/>
</dbReference>
<dbReference type="Proteomes" id="UP001169764">
    <property type="component" value="Unassembled WGS sequence"/>
</dbReference>
<dbReference type="EMBL" id="JAUOTP010000001">
    <property type="protein sequence ID" value="MDO6413367.1"/>
    <property type="molecule type" value="Genomic_DNA"/>
</dbReference>
<gene>
    <name evidence="2" type="ORF">Q4F19_03135</name>
</gene>